<sequence>MAPIRTLLASCITSVLLSGLDFTISIESAHQRPDMPLNRDTIDVQSSISNATGISSLASSLTDITAIVVVSSLVASMIAYRMSPLLSPRAQLEQLNRNIDEILVLLDASSGHMDADHRDQASTRLKQIQIDACVAELRLLNAQKDDVSWREYFRSSKNVYFDARACCKEIDAIRLGIMIANTTAKQKRFSLEQAEDIQRTVEPNPESSEIPSPIAEV</sequence>
<dbReference type="EMBL" id="KZ293417">
    <property type="protein sequence ID" value="PBK75298.1"/>
    <property type="molecule type" value="Genomic_DNA"/>
</dbReference>
<dbReference type="AlphaFoldDB" id="A0A2H3CAE8"/>
<keyword evidence="4" id="KW-1185">Reference proteome</keyword>
<evidence type="ECO:0008006" key="5">
    <source>
        <dbReference type="Google" id="ProtNLM"/>
    </source>
</evidence>
<evidence type="ECO:0000256" key="1">
    <source>
        <dbReference type="SAM" id="MobiDB-lite"/>
    </source>
</evidence>
<feature type="compositionally biased region" description="Low complexity" evidence="1">
    <location>
        <begin position="202"/>
        <end position="217"/>
    </location>
</feature>
<organism evidence="3 4">
    <name type="scientific">Armillaria solidipes</name>
    <dbReference type="NCBI Taxonomy" id="1076256"/>
    <lineage>
        <taxon>Eukaryota</taxon>
        <taxon>Fungi</taxon>
        <taxon>Dikarya</taxon>
        <taxon>Basidiomycota</taxon>
        <taxon>Agaricomycotina</taxon>
        <taxon>Agaricomycetes</taxon>
        <taxon>Agaricomycetidae</taxon>
        <taxon>Agaricales</taxon>
        <taxon>Marasmiineae</taxon>
        <taxon>Physalacriaceae</taxon>
        <taxon>Armillaria</taxon>
    </lineage>
</organism>
<feature type="region of interest" description="Disordered" evidence="1">
    <location>
        <begin position="195"/>
        <end position="217"/>
    </location>
</feature>
<feature type="chain" id="PRO_5013904080" description="Fungal N-terminal domain-containing protein" evidence="2">
    <location>
        <begin position="20"/>
        <end position="217"/>
    </location>
</feature>
<name>A0A2H3CAE8_9AGAR</name>
<keyword evidence="2" id="KW-0732">Signal</keyword>
<accession>A0A2H3CAE8</accession>
<gene>
    <name evidence="3" type="ORF">ARMSODRAFT_384435</name>
</gene>
<feature type="signal peptide" evidence="2">
    <location>
        <begin position="1"/>
        <end position="19"/>
    </location>
</feature>
<proteinExistence type="predicted"/>
<reference evidence="4" key="1">
    <citation type="journal article" date="2017" name="Nat. Ecol. Evol.">
        <title>Genome expansion and lineage-specific genetic innovations in the forest pathogenic fungi Armillaria.</title>
        <authorList>
            <person name="Sipos G."/>
            <person name="Prasanna A.N."/>
            <person name="Walter M.C."/>
            <person name="O'Connor E."/>
            <person name="Balint B."/>
            <person name="Krizsan K."/>
            <person name="Kiss B."/>
            <person name="Hess J."/>
            <person name="Varga T."/>
            <person name="Slot J."/>
            <person name="Riley R."/>
            <person name="Boka B."/>
            <person name="Rigling D."/>
            <person name="Barry K."/>
            <person name="Lee J."/>
            <person name="Mihaltcheva S."/>
            <person name="LaButti K."/>
            <person name="Lipzen A."/>
            <person name="Waldron R."/>
            <person name="Moloney N.M."/>
            <person name="Sperisen C."/>
            <person name="Kredics L."/>
            <person name="Vagvoelgyi C."/>
            <person name="Patrignani A."/>
            <person name="Fitzpatrick D."/>
            <person name="Nagy I."/>
            <person name="Doyle S."/>
            <person name="Anderson J.B."/>
            <person name="Grigoriev I.V."/>
            <person name="Gueldener U."/>
            <person name="Muensterkoetter M."/>
            <person name="Nagy L.G."/>
        </authorList>
    </citation>
    <scope>NUCLEOTIDE SEQUENCE [LARGE SCALE GENOMIC DNA]</scope>
    <source>
        <strain evidence="4">28-4</strain>
    </source>
</reference>
<evidence type="ECO:0000256" key="2">
    <source>
        <dbReference type="SAM" id="SignalP"/>
    </source>
</evidence>
<dbReference type="Proteomes" id="UP000218334">
    <property type="component" value="Unassembled WGS sequence"/>
</dbReference>
<evidence type="ECO:0000313" key="3">
    <source>
        <dbReference type="EMBL" id="PBK75298.1"/>
    </source>
</evidence>
<protein>
    <recommendedName>
        <fullName evidence="5">Fungal N-terminal domain-containing protein</fullName>
    </recommendedName>
</protein>
<evidence type="ECO:0000313" key="4">
    <source>
        <dbReference type="Proteomes" id="UP000218334"/>
    </source>
</evidence>